<organism evidence="1 2">
    <name type="scientific">Sphingobium lignivorans</name>
    <dbReference type="NCBI Taxonomy" id="2735886"/>
    <lineage>
        <taxon>Bacteria</taxon>
        <taxon>Pseudomonadati</taxon>
        <taxon>Pseudomonadota</taxon>
        <taxon>Alphaproteobacteria</taxon>
        <taxon>Sphingomonadales</taxon>
        <taxon>Sphingomonadaceae</taxon>
        <taxon>Sphingobium</taxon>
    </lineage>
</organism>
<dbReference type="EMBL" id="JACHKA010000001">
    <property type="protein sequence ID" value="MBB5985057.1"/>
    <property type="molecule type" value="Genomic_DNA"/>
</dbReference>
<evidence type="ECO:0000313" key="2">
    <source>
        <dbReference type="Proteomes" id="UP001138540"/>
    </source>
</evidence>
<evidence type="ECO:0000313" key="1">
    <source>
        <dbReference type="EMBL" id="MBB5985057.1"/>
    </source>
</evidence>
<name>A0ABR6NEH4_9SPHN</name>
<reference evidence="1 2" key="1">
    <citation type="submission" date="2020-08" db="EMBL/GenBank/DDBJ databases">
        <title>Exploring microbial biodiversity for novel pathways involved in the catabolism of aromatic compounds derived from lignin.</title>
        <authorList>
            <person name="Elkins J."/>
        </authorList>
    </citation>
    <scope>NUCLEOTIDE SEQUENCE [LARGE SCALE GENOMIC DNA]</scope>
    <source>
        <strain evidence="1 2">B1D3A</strain>
    </source>
</reference>
<gene>
    <name evidence="1" type="ORF">HNP60_001031</name>
</gene>
<dbReference type="Proteomes" id="UP001138540">
    <property type="component" value="Unassembled WGS sequence"/>
</dbReference>
<proteinExistence type="predicted"/>
<comment type="caution">
    <text evidence="1">The sequence shown here is derived from an EMBL/GenBank/DDBJ whole genome shotgun (WGS) entry which is preliminary data.</text>
</comment>
<keyword evidence="2" id="KW-1185">Reference proteome</keyword>
<sequence>MNHAKEAFGQLVVASGDAAIDLEMVEHTLDTVALLVV</sequence>
<protein>
    <submittedName>
        <fullName evidence="1">Uncharacterized protein</fullName>
    </submittedName>
</protein>
<accession>A0ABR6NEH4</accession>